<feature type="domain" description="Glucose/Sorbosone dehydrogenase" evidence="3">
    <location>
        <begin position="80"/>
        <end position="398"/>
    </location>
</feature>
<feature type="chain" id="PRO_5005465727" evidence="2">
    <location>
        <begin position="28"/>
        <end position="414"/>
    </location>
</feature>
<dbReference type="SUPFAM" id="SSF50952">
    <property type="entry name" value="Soluble quinoprotein glucose dehydrogenase"/>
    <property type="match status" value="1"/>
</dbReference>
<accession>A0A0K1PFX9</accession>
<sequence>MKRNVVRPWLPLLIMGLASSCRSTAVATHPLEGEERIADRGGNPAGGGSDGDAPSCEMVDADYGPDGTVPVRAETVVSGLTVPWAIAFLPDGAMLVTERIGRLRLVEKGELVEKPVMTVPYPTGGFGEGGLLGLALHPDFAKNRLFYVYYSFAKAGGIRNRVERFRLSEDHRSATTDRVILDDLPGHPFHDSGRIHVGPDKMLYVGVGDSGEPKLAQDPNARNGKLLRINLDGGIPDDNPVRGNPLFLLGVRNTEGFDWLDPKTLIIADHGPSGDLGRTGLDEVNIARKGDNLGWPTISGCAVEKGMVTPVLSWKLAVPPGGLVIDRSGAIPQWKGSVIMGTLGSRHLHRVVLDSKHRVEKHEVYFRGDPPQGLGRLREVIVGPDNQLYVTTSNCDGRGTCPPDRDKILRIVPK</sequence>
<dbReference type="AlphaFoldDB" id="A0A0K1PFX9"/>
<name>A0A0K1PFX9_9BACT</name>
<keyword evidence="2" id="KW-0732">Signal</keyword>
<dbReference type="InterPro" id="IPR012938">
    <property type="entry name" value="Glc/Sorbosone_DH"/>
</dbReference>
<evidence type="ECO:0000313" key="4">
    <source>
        <dbReference type="EMBL" id="AKU92412.1"/>
    </source>
</evidence>
<dbReference type="PANTHER" id="PTHR19328">
    <property type="entry name" value="HEDGEHOG-INTERACTING PROTEIN"/>
    <property type="match status" value="1"/>
</dbReference>
<evidence type="ECO:0000313" key="5">
    <source>
        <dbReference type="Proteomes" id="UP000055590"/>
    </source>
</evidence>
<evidence type="ECO:0000256" key="2">
    <source>
        <dbReference type="SAM" id="SignalP"/>
    </source>
</evidence>
<proteinExistence type="predicted"/>
<dbReference type="PANTHER" id="PTHR19328:SF13">
    <property type="entry name" value="HIPL1 PROTEIN"/>
    <property type="match status" value="1"/>
</dbReference>
<organism evidence="4 5">
    <name type="scientific">Vulgatibacter incomptus</name>
    <dbReference type="NCBI Taxonomy" id="1391653"/>
    <lineage>
        <taxon>Bacteria</taxon>
        <taxon>Pseudomonadati</taxon>
        <taxon>Myxococcota</taxon>
        <taxon>Myxococcia</taxon>
        <taxon>Myxococcales</taxon>
        <taxon>Cystobacterineae</taxon>
        <taxon>Vulgatibacteraceae</taxon>
        <taxon>Vulgatibacter</taxon>
    </lineage>
</organism>
<gene>
    <name evidence="4" type="ORF">AKJ08_2799</name>
</gene>
<dbReference type="InterPro" id="IPR011041">
    <property type="entry name" value="Quinoprot_gluc/sorb_DH_b-prop"/>
</dbReference>
<feature type="region of interest" description="Disordered" evidence="1">
    <location>
        <begin position="29"/>
        <end position="56"/>
    </location>
</feature>
<feature type="signal peptide" evidence="2">
    <location>
        <begin position="1"/>
        <end position="27"/>
    </location>
</feature>
<protein>
    <submittedName>
        <fullName evidence="4">PQQ-dependent oxidoreductase, gdhB family</fullName>
    </submittedName>
</protein>
<dbReference type="PROSITE" id="PS51257">
    <property type="entry name" value="PROKAR_LIPOPROTEIN"/>
    <property type="match status" value="1"/>
</dbReference>
<reference evidence="4 5" key="1">
    <citation type="submission" date="2015-08" db="EMBL/GenBank/DDBJ databases">
        <authorList>
            <person name="Babu N.S."/>
            <person name="Beckwith C.J."/>
            <person name="Beseler K.G."/>
            <person name="Brison A."/>
            <person name="Carone J.V."/>
            <person name="Caskin T.P."/>
            <person name="Diamond M."/>
            <person name="Durham M.E."/>
            <person name="Foxe J.M."/>
            <person name="Go M."/>
            <person name="Henderson B.A."/>
            <person name="Jones I.B."/>
            <person name="McGettigan J.A."/>
            <person name="Micheletti S.J."/>
            <person name="Nasrallah M.E."/>
            <person name="Ortiz D."/>
            <person name="Piller C.R."/>
            <person name="Privatt S.R."/>
            <person name="Schneider S.L."/>
            <person name="Sharp S."/>
            <person name="Smith T.C."/>
            <person name="Stanton J.D."/>
            <person name="Ullery H.E."/>
            <person name="Wilson R.J."/>
            <person name="Serrano M.G."/>
            <person name="Buck G."/>
            <person name="Lee V."/>
            <person name="Wang Y."/>
            <person name="Carvalho R."/>
            <person name="Voegtly L."/>
            <person name="Shi R."/>
            <person name="Duckworth R."/>
            <person name="Johnson A."/>
            <person name="Loviza R."/>
            <person name="Walstead R."/>
            <person name="Shah Z."/>
            <person name="Kiflezghi M."/>
            <person name="Wade K."/>
            <person name="Ball S.L."/>
            <person name="Bradley K.W."/>
            <person name="Asai D.J."/>
            <person name="Bowman C.A."/>
            <person name="Russell D.A."/>
            <person name="Pope W.H."/>
            <person name="Jacobs-Sera D."/>
            <person name="Hendrix R.W."/>
            <person name="Hatfull G.F."/>
        </authorList>
    </citation>
    <scope>NUCLEOTIDE SEQUENCE [LARGE SCALE GENOMIC DNA]</scope>
    <source>
        <strain evidence="4 5">DSM 27710</strain>
    </source>
</reference>
<evidence type="ECO:0000256" key="1">
    <source>
        <dbReference type="SAM" id="MobiDB-lite"/>
    </source>
</evidence>
<dbReference type="Gene3D" id="2.120.10.30">
    <property type="entry name" value="TolB, C-terminal domain"/>
    <property type="match status" value="1"/>
</dbReference>
<dbReference type="EMBL" id="CP012332">
    <property type="protein sequence ID" value="AKU92412.1"/>
    <property type="molecule type" value="Genomic_DNA"/>
</dbReference>
<keyword evidence="5" id="KW-1185">Reference proteome</keyword>
<dbReference type="Pfam" id="PF07995">
    <property type="entry name" value="GSDH"/>
    <property type="match status" value="1"/>
</dbReference>
<evidence type="ECO:0000259" key="3">
    <source>
        <dbReference type="Pfam" id="PF07995"/>
    </source>
</evidence>
<dbReference type="Proteomes" id="UP000055590">
    <property type="component" value="Chromosome"/>
</dbReference>
<dbReference type="InterPro" id="IPR011042">
    <property type="entry name" value="6-blade_b-propeller_TolB-like"/>
</dbReference>
<dbReference type="STRING" id="1391653.AKJ08_2799"/>
<dbReference type="PATRIC" id="fig|1391653.3.peg.2913"/>
<dbReference type="KEGG" id="vin:AKJ08_2799"/>